<gene>
    <name evidence="3" type="ORF">E0H92_10790</name>
</gene>
<sequence length="265" mass="27071">MTDDLKQQFERLVADPPPPSTVPSESVFARVRTVRRRRTAGALTLAAAAVVAVAVATSNLTDIGSSPPVTNSPSAPVTIVTGPPTSTQSTVAPTTTGTSTTGTTTTTHGTTTGTPGAGTTQGTVKPTGTTTTGAGTTNTPPPVRPIQVGVVLKPTVTGRTVAVKVTVSGTVIVPTVDGKNLPADTSFLNLSGGTNYYWGDGEQGGSDGGSAGCGGTTRKTGRETYSIETHTYAKPGTYTLRYEVRYCTAKNTAFTFTKTIKVTVK</sequence>
<evidence type="ECO:0000313" key="4">
    <source>
        <dbReference type="Proteomes" id="UP000294225"/>
    </source>
</evidence>
<dbReference type="EMBL" id="SJKC01000001">
    <property type="protein sequence ID" value="TCC42087.1"/>
    <property type="molecule type" value="Genomic_DNA"/>
</dbReference>
<proteinExistence type="predicted"/>
<name>A0A4R0J8A7_9ACTN</name>
<keyword evidence="2" id="KW-0472">Membrane</keyword>
<evidence type="ECO:0000313" key="3">
    <source>
        <dbReference type="EMBL" id="TCC42087.1"/>
    </source>
</evidence>
<dbReference type="Proteomes" id="UP000294225">
    <property type="component" value="Unassembled WGS sequence"/>
</dbReference>
<reference evidence="3 4" key="1">
    <citation type="submission" date="2019-02" db="EMBL/GenBank/DDBJ databases">
        <title>Kribbella capetownensis sp. nov. and Kribbella speibonae sp. nov., isolated from soil.</title>
        <authorList>
            <person name="Curtis S.M."/>
            <person name="Norton I."/>
            <person name="Everest G.J."/>
            <person name="Meyers P.R."/>
        </authorList>
    </citation>
    <scope>NUCLEOTIDE SEQUENCE [LARGE SCALE GENOMIC DNA]</scope>
    <source>
        <strain evidence="3 4">YM55</strain>
    </source>
</reference>
<feature type="region of interest" description="Disordered" evidence="1">
    <location>
        <begin position="1"/>
        <end position="24"/>
    </location>
</feature>
<dbReference type="RefSeq" id="WP_131496117.1">
    <property type="nucleotide sequence ID" value="NZ_SJKC01000001.1"/>
</dbReference>
<dbReference type="AlphaFoldDB" id="A0A4R0J8A7"/>
<feature type="compositionally biased region" description="Low complexity" evidence="1">
    <location>
        <begin position="85"/>
        <end position="138"/>
    </location>
</feature>
<accession>A0A4R0J8A7</accession>
<evidence type="ECO:0000256" key="2">
    <source>
        <dbReference type="SAM" id="Phobius"/>
    </source>
</evidence>
<feature type="transmembrane region" description="Helical" evidence="2">
    <location>
        <begin position="40"/>
        <end position="60"/>
    </location>
</feature>
<feature type="compositionally biased region" description="Basic and acidic residues" evidence="1">
    <location>
        <begin position="1"/>
        <end position="13"/>
    </location>
</feature>
<evidence type="ECO:0000256" key="1">
    <source>
        <dbReference type="SAM" id="MobiDB-lite"/>
    </source>
</evidence>
<keyword evidence="2" id="KW-1133">Transmembrane helix</keyword>
<protein>
    <submittedName>
        <fullName evidence="3">Uncharacterized protein</fullName>
    </submittedName>
</protein>
<keyword evidence="2" id="KW-0812">Transmembrane</keyword>
<organism evidence="3 4">
    <name type="scientific">Kribbella speibonae</name>
    <dbReference type="NCBI Taxonomy" id="1572660"/>
    <lineage>
        <taxon>Bacteria</taxon>
        <taxon>Bacillati</taxon>
        <taxon>Actinomycetota</taxon>
        <taxon>Actinomycetes</taxon>
        <taxon>Propionibacteriales</taxon>
        <taxon>Kribbellaceae</taxon>
        <taxon>Kribbella</taxon>
    </lineage>
</organism>
<feature type="region of interest" description="Disordered" evidence="1">
    <location>
        <begin position="81"/>
        <end position="145"/>
    </location>
</feature>
<comment type="caution">
    <text evidence="3">The sequence shown here is derived from an EMBL/GenBank/DDBJ whole genome shotgun (WGS) entry which is preliminary data.</text>
</comment>